<accession>A0A0B8ZY40</accession>
<organism evidence="1 2">
    <name type="scientific">Novosphingobium subterraneum</name>
    <dbReference type="NCBI Taxonomy" id="48936"/>
    <lineage>
        <taxon>Bacteria</taxon>
        <taxon>Pseudomonadati</taxon>
        <taxon>Pseudomonadota</taxon>
        <taxon>Alphaproteobacteria</taxon>
        <taxon>Sphingomonadales</taxon>
        <taxon>Sphingomonadaceae</taxon>
        <taxon>Novosphingobium</taxon>
    </lineage>
</organism>
<evidence type="ECO:0000313" key="1">
    <source>
        <dbReference type="EMBL" id="KHS42057.1"/>
    </source>
</evidence>
<dbReference type="Proteomes" id="UP000031338">
    <property type="component" value="Unassembled WGS sequence"/>
</dbReference>
<dbReference type="PROSITE" id="PS01117">
    <property type="entry name" value="HTH_MARR_1"/>
    <property type="match status" value="1"/>
</dbReference>
<keyword evidence="2" id="KW-1185">Reference proteome</keyword>
<evidence type="ECO:0000313" key="2">
    <source>
        <dbReference type="Proteomes" id="UP000031338"/>
    </source>
</evidence>
<name>A0A0B8ZY40_9SPHN</name>
<dbReference type="GO" id="GO:0003700">
    <property type="term" value="F:DNA-binding transcription factor activity"/>
    <property type="evidence" value="ECO:0007669"/>
    <property type="project" value="InterPro"/>
</dbReference>
<dbReference type="SUPFAM" id="SSF46785">
    <property type="entry name" value="Winged helix' DNA-binding domain"/>
    <property type="match status" value="1"/>
</dbReference>
<dbReference type="InterPro" id="IPR023187">
    <property type="entry name" value="Tscrpt_reg_MarR-type_CS"/>
</dbReference>
<dbReference type="InterPro" id="IPR036388">
    <property type="entry name" value="WH-like_DNA-bd_sf"/>
</dbReference>
<reference evidence="1 2" key="1">
    <citation type="submission" date="2014-10" db="EMBL/GenBank/DDBJ databases">
        <title>Draft genome sequence of Novosphingobium subterraneum DSM 12447.</title>
        <authorList>
            <person name="Gan H.M."/>
            <person name="Gan H.Y."/>
            <person name="Savka M.A."/>
        </authorList>
    </citation>
    <scope>NUCLEOTIDE SEQUENCE [LARGE SCALE GENOMIC DNA]</scope>
    <source>
        <strain evidence="1 2">DSM 12447</strain>
    </source>
</reference>
<dbReference type="EMBL" id="JRVC01000033">
    <property type="protein sequence ID" value="KHS42057.1"/>
    <property type="molecule type" value="Genomic_DNA"/>
</dbReference>
<dbReference type="AlphaFoldDB" id="A0A0B8ZY40"/>
<dbReference type="GO" id="GO:0003677">
    <property type="term" value="F:DNA binding"/>
    <property type="evidence" value="ECO:0007669"/>
    <property type="project" value="UniProtKB-KW"/>
</dbReference>
<dbReference type="InterPro" id="IPR036390">
    <property type="entry name" value="WH_DNA-bd_sf"/>
</dbReference>
<gene>
    <name evidence="1" type="ORF">NJ75_04423</name>
</gene>
<proteinExistence type="predicted"/>
<protein>
    <recommendedName>
        <fullName evidence="3">MarR family transcriptional regulator</fullName>
    </recommendedName>
</protein>
<dbReference type="PATRIC" id="fig|48936.3.peg.4462"/>
<comment type="caution">
    <text evidence="1">The sequence shown here is derived from an EMBL/GenBank/DDBJ whole genome shotgun (WGS) entry which is preliminary data.</text>
</comment>
<dbReference type="Gene3D" id="1.10.10.10">
    <property type="entry name" value="Winged helix-like DNA-binding domain superfamily/Winged helix DNA-binding domain"/>
    <property type="match status" value="1"/>
</dbReference>
<sequence length="96" mass="10384">MGPPGSAPWSILLELYLNSDRCMPLSLGDIALLTGIAPTTSLGWLDALLTMDLVAKESDPGDRRRIHVTLTPHGTEVTEQLLSDLGRVFAHSCKTQ</sequence>
<evidence type="ECO:0008006" key="3">
    <source>
        <dbReference type="Google" id="ProtNLM"/>
    </source>
</evidence>